<dbReference type="EMBL" id="FXXP01000003">
    <property type="protein sequence ID" value="SMX29781.1"/>
    <property type="molecule type" value="Genomic_DNA"/>
</dbReference>
<accession>A0A238JGF8</accession>
<organism evidence="2 3">
    <name type="scientific">Pelagimonas phthalicica</name>
    <dbReference type="NCBI Taxonomy" id="1037362"/>
    <lineage>
        <taxon>Bacteria</taxon>
        <taxon>Pseudomonadati</taxon>
        <taxon>Pseudomonadota</taxon>
        <taxon>Alphaproteobacteria</taxon>
        <taxon>Rhodobacterales</taxon>
        <taxon>Roseobacteraceae</taxon>
        <taxon>Pelagimonas</taxon>
    </lineage>
</organism>
<feature type="domain" description="LysM" evidence="1">
    <location>
        <begin position="140"/>
        <end position="189"/>
    </location>
</feature>
<gene>
    <name evidence="2" type="ORF">TRP8649_03920</name>
</gene>
<evidence type="ECO:0000313" key="2">
    <source>
        <dbReference type="EMBL" id="SMX29781.1"/>
    </source>
</evidence>
<name>A0A238JGF8_9RHOB</name>
<evidence type="ECO:0000259" key="1">
    <source>
        <dbReference type="PROSITE" id="PS51782"/>
    </source>
</evidence>
<dbReference type="PROSITE" id="PS51782">
    <property type="entry name" value="LYSM"/>
    <property type="match status" value="1"/>
</dbReference>
<dbReference type="Gene3D" id="3.10.350.10">
    <property type="entry name" value="LysM domain"/>
    <property type="match status" value="1"/>
</dbReference>
<proteinExistence type="predicted"/>
<dbReference type="RefSeq" id="WP_133840862.1">
    <property type="nucleotide sequence ID" value="NZ_FXXP01000003.1"/>
</dbReference>
<dbReference type="AlphaFoldDB" id="A0A238JGF8"/>
<dbReference type="Pfam" id="PF01476">
    <property type="entry name" value="LysM"/>
    <property type="match status" value="1"/>
</dbReference>
<dbReference type="InterPro" id="IPR036779">
    <property type="entry name" value="LysM_dom_sf"/>
</dbReference>
<evidence type="ECO:0000313" key="3">
    <source>
        <dbReference type="Proteomes" id="UP000225972"/>
    </source>
</evidence>
<dbReference type="OrthoDB" id="370541at2"/>
<dbReference type="CDD" id="cd00118">
    <property type="entry name" value="LysM"/>
    <property type="match status" value="1"/>
</dbReference>
<sequence>MIRMVLLALGFVAVTVALVVMMPGMGQRSADLPVAEPTVTRADPGLTPVDPMAAAGLRETRPPALVQPQAPRPAAPVMAQDDLDDQSLRKMTWQTLSSLNHATGRESAPGQPGSLLHTIVRRSLDEAPNGAAAPDLSQPQVYVVETGDSLVSIAEKIYGDVNMTGPLFAANQGILTRPDDLRVGLTLILPAK</sequence>
<dbReference type="Proteomes" id="UP000225972">
    <property type="component" value="Unassembled WGS sequence"/>
</dbReference>
<keyword evidence="3" id="KW-1185">Reference proteome</keyword>
<reference evidence="3" key="1">
    <citation type="submission" date="2017-05" db="EMBL/GenBank/DDBJ databases">
        <authorList>
            <person name="Rodrigo-Torres L."/>
            <person name="Arahal R. D."/>
            <person name="Lucena T."/>
        </authorList>
    </citation>
    <scope>NUCLEOTIDE SEQUENCE [LARGE SCALE GENOMIC DNA]</scope>
    <source>
        <strain evidence="3">CECT 8649</strain>
    </source>
</reference>
<dbReference type="InterPro" id="IPR018392">
    <property type="entry name" value="LysM"/>
</dbReference>
<protein>
    <submittedName>
        <fullName evidence="2">LysM domain/BON superfamily protein</fullName>
    </submittedName>
</protein>